<evidence type="ECO:0000313" key="6">
    <source>
        <dbReference type="Proteomes" id="UP000269157"/>
    </source>
</evidence>
<dbReference type="Proteomes" id="UP000269157">
    <property type="component" value="Unassembled WGS sequence"/>
</dbReference>
<name>A0A497VP16_9RHOB</name>
<dbReference type="Gene3D" id="1.20.58.430">
    <property type="entry name" value="Type IV secretion system, VirB5-domain"/>
    <property type="match status" value="1"/>
</dbReference>
<dbReference type="InterPro" id="IPR008258">
    <property type="entry name" value="Transglycosylase_SLT_dom_1"/>
</dbReference>
<gene>
    <name evidence="5" type="ORF">BCF46_3746</name>
</gene>
<dbReference type="Pfam" id="PF01464">
    <property type="entry name" value="SLT"/>
    <property type="match status" value="1"/>
</dbReference>
<evidence type="ECO:0000259" key="4">
    <source>
        <dbReference type="Pfam" id="PF01464"/>
    </source>
</evidence>
<comment type="similarity">
    <text evidence="2">Belongs to the virb1 family.</text>
</comment>
<evidence type="ECO:0000256" key="1">
    <source>
        <dbReference type="ARBA" id="ARBA00007734"/>
    </source>
</evidence>
<accession>A0A497VP16</accession>
<feature type="signal peptide" evidence="3">
    <location>
        <begin position="1"/>
        <end position="20"/>
    </location>
</feature>
<keyword evidence="6" id="KW-1185">Reference proteome</keyword>
<feature type="domain" description="Transglycosylase SLT" evidence="4">
    <location>
        <begin position="157"/>
        <end position="254"/>
    </location>
</feature>
<dbReference type="EMBL" id="RCCE01000007">
    <property type="protein sequence ID" value="RLJ40674.1"/>
    <property type="molecule type" value="Genomic_DNA"/>
</dbReference>
<dbReference type="InterPro" id="IPR023220">
    <property type="entry name" value="T4SS_VirB5-domain"/>
</dbReference>
<feature type="chain" id="PRO_5019785125" evidence="3">
    <location>
        <begin position="21"/>
        <end position="386"/>
    </location>
</feature>
<dbReference type="InterPro" id="IPR023346">
    <property type="entry name" value="Lysozyme-like_dom_sf"/>
</dbReference>
<sequence>MNKLTVAAFLLIGVSSSALAQGVPVVDSGLTARDIIETADRETDLAVQEETQTVEEQITAIEQEQLRVLDAILDAQTSFEAGGVAISGMVSDLEGGSGNADRSVEAVYGTADIDPNPAGDQLFGDAAENIEQLIIRVAQETHGNPGISAAGLSVVQWRALIQALIWQESRFVIRAESPVGAYGLTQIMPGTAGDLGIFPEYRTSPYLQVEGGARYLAQQLNRFDGNIIFALAAYNAGPGRVIEYSGVPPFRETQHYVTVIPQKYNEYLARIGGIEALGTIDPALLANSNLSMMGAGAAFYGSNSPTAIRQAALRIRDIVNRIGSTTDVQEAMALNTYARAELVRLIAARTRLQAARTQPLSAEQLRLAAARMQEHEFLNFTIEDLD</sequence>
<evidence type="ECO:0000256" key="2">
    <source>
        <dbReference type="ARBA" id="ARBA00009387"/>
    </source>
</evidence>
<comment type="similarity">
    <text evidence="1">Belongs to the transglycosylase Slt family.</text>
</comment>
<dbReference type="AlphaFoldDB" id="A0A497VP16"/>
<dbReference type="PANTHER" id="PTHR37423">
    <property type="entry name" value="SOLUBLE LYTIC MUREIN TRANSGLYCOSYLASE-RELATED"/>
    <property type="match status" value="1"/>
</dbReference>
<reference evidence="5 6" key="1">
    <citation type="submission" date="2018-10" db="EMBL/GenBank/DDBJ databases">
        <title>Genomic Encyclopedia of Archaeal and Bacterial Type Strains, Phase II (KMG-II): from individual species to whole genera.</title>
        <authorList>
            <person name="Goeker M."/>
        </authorList>
    </citation>
    <scope>NUCLEOTIDE SEQUENCE [LARGE SCALE GENOMIC DNA]</scope>
    <source>
        <strain evidence="5 6">DSM 29466</strain>
    </source>
</reference>
<dbReference type="Gene3D" id="1.10.530.10">
    <property type="match status" value="1"/>
</dbReference>
<dbReference type="PANTHER" id="PTHR37423:SF2">
    <property type="entry name" value="MEMBRANE-BOUND LYTIC MUREIN TRANSGLYCOSYLASE C"/>
    <property type="match status" value="1"/>
</dbReference>
<evidence type="ECO:0000256" key="3">
    <source>
        <dbReference type="SAM" id="SignalP"/>
    </source>
</evidence>
<comment type="caution">
    <text evidence="5">The sequence shown here is derived from an EMBL/GenBank/DDBJ whole genome shotgun (WGS) entry which is preliminary data.</text>
</comment>
<proteinExistence type="inferred from homology"/>
<organism evidence="5 6">
    <name type="scientific">Litoreibacter meonggei</name>
    <dbReference type="NCBI Taxonomy" id="1049199"/>
    <lineage>
        <taxon>Bacteria</taxon>
        <taxon>Pseudomonadati</taxon>
        <taxon>Pseudomonadota</taxon>
        <taxon>Alphaproteobacteria</taxon>
        <taxon>Rhodobacterales</taxon>
        <taxon>Roseobacteraceae</taxon>
        <taxon>Litoreibacter</taxon>
    </lineage>
</organism>
<dbReference type="CDD" id="cd00254">
    <property type="entry name" value="LT-like"/>
    <property type="match status" value="1"/>
</dbReference>
<keyword evidence="3" id="KW-0732">Signal</keyword>
<dbReference type="SUPFAM" id="SSF53955">
    <property type="entry name" value="Lysozyme-like"/>
    <property type="match status" value="1"/>
</dbReference>
<evidence type="ECO:0000313" key="5">
    <source>
        <dbReference type="EMBL" id="RLJ40674.1"/>
    </source>
</evidence>
<protein>
    <submittedName>
        <fullName evidence="5">Transglycosylase-like protein with SLT domain</fullName>
    </submittedName>
</protein>
<dbReference type="SUPFAM" id="SSF101082">
    <property type="entry name" value="Typo IV secretion system protein TraC"/>
    <property type="match status" value="1"/>
</dbReference>